<organism evidence="15 16">
    <name type="scientific">Pseudonocardia aurantiaca</name>
    <dbReference type="NCBI Taxonomy" id="75290"/>
    <lineage>
        <taxon>Bacteria</taxon>
        <taxon>Bacillati</taxon>
        <taxon>Actinomycetota</taxon>
        <taxon>Actinomycetes</taxon>
        <taxon>Pseudonocardiales</taxon>
        <taxon>Pseudonocardiaceae</taxon>
        <taxon>Pseudonocardia</taxon>
    </lineage>
</organism>
<dbReference type="InterPro" id="IPR001734">
    <property type="entry name" value="Na/solute_symporter"/>
</dbReference>
<comment type="subcellular location">
    <subcellularLocation>
        <location evidence="1">Cell membrane</location>
        <topology evidence="1">Multi-pass membrane protein</topology>
    </subcellularLocation>
</comment>
<evidence type="ECO:0000256" key="7">
    <source>
        <dbReference type="ARBA" id="ARBA00023053"/>
    </source>
</evidence>
<evidence type="ECO:0000256" key="8">
    <source>
        <dbReference type="ARBA" id="ARBA00023065"/>
    </source>
</evidence>
<keyword evidence="3" id="KW-0813">Transport</keyword>
<keyword evidence="10" id="KW-0325">Glycoprotein</keyword>
<keyword evidence="16" id="KW-1185">Reference proteome</keyword>
<dbReference type="PROSITE" id="PS00456">
    <property type="entry name" value="NA_SOLUT_SYMP_1"/>
    <property type="match status" value="1"/>
</dbReference>
<feature type="transmembrane region" description="Helical" evidence="14">
    <location>
        <begin position="114"/>
        <end position="134"/>
    </location>
</feature>
<evidence type="ECO:0000256" key="12">
    <source>
        <dbReference type="ARBA" id="ARBA00036099"/>
    </source>
</evidence>
<keyword evidence="11" id="KW-0739">Sodium transport</keyword>
<keyword evidence="4" id="KW-1003">Cell membrane</keyword>
<keyword evidence="5 14" id="KW-0812">Transmembrane</keyword>
<evidence type="ECO:0000256" key="1">
    <source>
        <dbReference type="ARBA" id="ARBA00004651"/>
    </source>
</evidence>
<sequence length="523" mass="56279">MGILDWLVVGGYFIVMVGIGMWAKARVHDSRDFFTAGGRMPWWLSGISHHMSGYSSAVFVGYAAIAYTQGFVLYVWWALGITFAMVVGAFVFAPRWPRLRQRLGIISPLEYLKIRYNVPTQQLLAWSGTALKVFDVGAKWTATALLLNVFAGVPLGVGILLTGGVTLIYSTIGGLWADALTDFGQFIIQFVAGVVMFVAVLAAIDGIPTIWTLWDRLPEANSQPFGGQYTVMFVMVYLLINTLSYNGGTWNLAQRFIASPTGSTARRAALFSAALYLVWPLVMFFPMWAAPILLPGLDDPQQSYALLTQQLLPAGLIGLVLAGLFSHTMAMTGSDANAISSVVTRDILPAIWKRGGPADTRTELVIGRITVFAFIALSMLIALTADSFGGVLGLVILWFGGLVGPIAIPMLLGMLPAFKRCGPTAAIASWAVGLVVFALTRYVVDDWIAQLAPDQATAMSVGGPVICSIITFVLVGLVRPWHDDQADALVDAISEEVDESTVFGDAASTPAPRANQTVRADDV</sequence>
<evidence type="ECO:0000256" key="6">
    <source>
        <dbReference type="ARBA" id="ARBA00022989"/>
    </source>
</evidence>
<comment type="similarity">
    <text evidence="2 13">Belongs to the sodium:solute symporter (SSF) (TC 2.A.21) family.</text>
</comment>
<evidence type="ECO:0000313" key="15">
    <source>
        <dbReference type="EMBL" id="MFD1531425.1"/>
    </source>
</evidence>
<dbReference type="PANTHER" id="PTHR42985">
    <property type="entry name" value="SODIUM-COUPLED MONOCARBOXYLATE TRANSPORTER"/>
    <property type="match status" value="1"/>
</dbReference>
<dbReference type="Gene3D" id="1.20.1730.10">
    <property type="entry name" value="Sodium/glucose cotransporter"/>
    <property type="match status" value="1"/>
</dbReference>
<gene>
    <name evidence="15" type="ORF">ACFSCY_18460</name>
</gene>
<dbReference type="RefSeq" id="WP_343979004.1">
    <property type="nucleotide sequence ID" value="NZ_BAAAJG010000010.1"/>
</dbReference>
<protein>
    <submittedName>
        <fullName evidence="15">Sodium:solute symporter family protein</fullName>
    </submittedName>
</protein>
<feature type="transmembrane region" description="Helical" evidence="14">
    <location>
        <begin position="456"/>
        <end position="478"/>
    </location>
</feature>
<feature type="transmembrane region" description="Helical" evidence="14">
    <location>
        <begin position="71"/>
        <end position="93"/>
    </location>
</feature>
<evidence type="ECO:0000256" key="14">
    <source>
        <dbReference type="SAM" id="Phobius"/>
    </source>
</evidence>
<evidence type="ECO:0000256" key="2">
    <source>
        <dbReference type="ARBA" id="ARBA00006434"/>
    </source>
</evidence>
<dbReference type="InterPro" id="IPR038377">
    <property type="entry name" value="Na/Glc_symporter_sf"/>
</dbReference>
<dbReference type="EMBL" id="JBHUCP010000012">
    <property type="protein sequence ID" value="MFD1531425.1"/>
    <property type="molecule type" value="Genomic_DNA"/>
</dbReference>
<name>A0ABW4FM77_9PSEU</name>
<keyword evidence="9 14" id="KW-0472">Membrane</keyword>
<feature type="transmembrane region" description="Helical" evidence="14">
    <location>
        <begin position="226"/>
        <end position="247"/>
    </location>
</feature>
<dbReference type="CDD" id="cd11477">
    <property type="entry name" value="SLC5sbd_u1"/>
    <property type="match status" value="1"/>
</dbReference>
<reference evidence="16" key="1">
    <citation type="journal article" date="2019" name="Int. J. Syst. Evol. Microbiol.">
        <title>The Global Catalogue of Microorganisms (GCM) 10K type strain sequencing project: providing services to taxonomists for standard genome sequencing and annotation.</title>
        <authorList>
            <consortium name="The Broad Institute Genomics Platform"/>
            <consortium name="The Broad Institute Genome Sequencing Center for Infectious Disease"/>
            <person name="Wu L."/>
            <person name="Ma J."/>
        </authorList>
    </citation>
    <scope>NUCLEOTIDE SEQUENCE [LARGE SCALE GENOMIC DNA]</scope>
    <source>
        <strain evidence="16">JCM 12165</strain>
    </source>
</reference>
<feature type="transmembrane region" description="Helical" evidence="14">
    <location>
        <begin position="146"/>
        <end position="169"/>
    </location>
</feature>
<keyword evidence="8" id="KW-0406">Ion transport</keyword>
<evidence type="ECO:0000256" key="13">
    <source>
        <dbReference type="RuleBase" id="RU362091"/>
    </source>
</evidence>
<keyword evidence="6 14" id="KW-1133">Transmembrane helix</keyword>
<proteinExistence type="inferred from homology"/>
<dbReference type="Pfam" id="PF00474">
    <property type="entry name" value="SSF"/>
    <property type="match status" value="1"/>
</dbReference>
<feature type="transmembrane region" description="Helical" evidence="14">
    <location>
        <begin position="364"/>
        <end position="385"/>
    </location>
</feature>
<feature type="transmembrane region" description="Helical" evidence="14">
    <location>
        <begin position="391"/>
        <end position="412"/>
    </location>
</feature>
<evidence type="ECO:0000256" key="4">
    <source>
        <dbReference type="ARBA" id="ARBA00022475"/>
    </source>
</evidence>
<evidence type="ECO:0000313" key="16">
    <source>
        <dbReference type="Proteomes" id="UP001597145"/>
    </source>
</evidence>
<feature type="transmembrane region" description="Helical" evidence="14">
    <location>
        <begin position="43"/>
        <end position="65"/>
    </location>
</feature>
<evidence type="ECO:0000256" key="9">
    <source>
        <dbReference type="ARBA" id="ARBA00023136"/>
    </source>
</evidence>
<feature type="transmembrane region" description="Helical" evidence="14">
    <location>
        <begin position="306"/>
        <end position="325"/>
    </location>
</feature>
<dbReference type="InterPro" id="IPR018212">
    <property type="entry name" value="Na/solute_symporter_CS"/>
</dbReference>
<feature type="transmembrane region" description="Helical" evidence="14">
    <location>
        <begin position="190"/>
        <end position="214"/>
    </location>
</feature>
<dbReference type="InterPro" id="IPR051163">
    <property type="entry name" value="Sodium:Solute_Symporter_SSF"/>
</dbReference>
<comment type="catalytic activity">
    <reaction evidence="12">
        <text>iodide(out) + 2 Na(+)(out) = iodide(in) + 2 Na(+)(in)</text>
        <dbReference type="Rhea" id="RHEA:71207"/>
        <dbReference type="ChEBI" id="CHEBI:16382"/>
        <dbReference type="ChEBI" id="CHEBI:29101"/>
    </reaction>
</comment>
<keyword evidence="7" id="KW-0915">Sodium</keyword>
<evidence type="ECO:0000256" key="11">
    <source>
        <dbReference type="ARBA" id="ARBA00023201"/>
    </source>
</evidence>
<dbReference type="PANTHER" id="PTHR42985:SF40">
    <property type="entry name" value="LD47995P-RELATED"/>
    <property type="match status" value="1"/>
</dbReference>
<feature type="transmembrane region" description="Helical" evidence="14">
    <location>
        <begin position="424"/>
        <end position="444"/>
    </location>
</feature>
<accession>A0ABW4FM77</accession>
<evidence type="ECO:0000256" key="5">
    <source>
        <dbReference type="ARBA" id="ARBA00022692"/>
    </source>
</evidence>
<feature type="transmembrane region" description="Helical" evidence="14">
    <location>
        <begin position="6"/>
        <end position="23"/>
    </location>
</feature>
<feature type="transmembrane region" description="Helical" evidence="14">
    <location>
        <begin position="268"/>
        <end position="294"/>
    </location>
</feature>
<dbReference type="PROSITE" id="PS50283">
    <property type="entry name" value="NA_SOLUT_SYMP_3"/>
    <property type="match status" value="1"/>
</dbReference>
<evidence type="ECO:0000256" key="3">
    <source>
        <dbReference type="ARBA" id="ARBA00022448"/>
    </source>
</evidence>
<dbReference type="Proteomes" id="UP001597145">
    <property type="component" value="Unassembled WGS sequence"/>
</dbReference>
<evidence type="ECO:0000256" key="10">
    <source>
        <dbReference type="ARBA" id="ARBA00023180"/>
    </source>
</evidence>
<comment type="caution">
    <text evidence="15">The sequence shown here is derived from an EMBL/GenBank/DDBJ whole genome shotgun (WGS) entry which is preliminary data.</text>
</comment>